<accession>A0A0C3PLQ2</accession>
<protein>
    <submittedName>
        <fullName evidence="2">Uncharacterized protein</fullName>
    </submittedName>
</protein>
<organism evidence="2 3">
    <name type="scientific">Phlebiopsis gigantea (strain 11061_1 CR5-6)</name>
    <name type="common">White-rot fungus</name>
    <name type="synonym">Peniophora gigantea</name>
    <dbReference type="NCBI Taxonomy" id="745531"/>
    <lineage>
        <taxon>Eukaryota</taxon>
        <taxon>Fungi</taxon>
        <taxon>Dikarya</taxon>
        <taxon>Basidiomycota</taxon>
        <taxon>Agaricomycotina</taxon>
        <taxon>Agaricomycetes</taxon>
        <taxon>Polyporales</taxon>
        <taxon>Phanerochaetaceae</taxon>
        <taxon>Phlebiopsis</taxon>
    </lineage>
</organism>
<sequence>MAFVPCEQIRSIHSLVSSRSVRECSQTKIHGTVPEQHSLFSVKSIQNGLVSWSCSQWVVVLSPGACQRVQGRCFRLPLRNHDAMRTFQQKRDPTGPSVQPNPTPSREPRAICTRGSQTGAFNAGVRSVSSSPKNAQSRVSSLGLLPLGTVMRLSPTRSSFSGLAPRPISTSESMLQYFACRHSGKSSLQLTLWCSSATGPSD</sequence>
<feature type="region of interest" description="Disordered" evidence="1">
    <location>
        <begin position="85"/>
        <end position="109"/>
    </location>
</feature>
<evidence type="ECO:0000256" key="1">
    <source>
        <dbReference type="SAM" id="MobiDB-lite"/>
    </source>
</evidence>
<dbReference type="HOGENOM" id="CLU_1355079_0_0_1"/>
<evidence type="ECO:0000313" key="2">
    <source>
        <dbReference type="EMBL" id="KIP07428.1"/>
    </source>
</evidence>
<dbReference type="AlphaFoldDB" id="A0A0C3PLQ2"/>
<proteinExistence type="predicted"/>
<name>A0A0C3PLQ2_PHLG1</name>
<dbReference type="Proteomes" id="UP000053257">
    <property type="component" value="Unassembled WGS sequence"/>
</dbReference>
<reference evidence="2 3" key="1">
    <citation type="journal article" date="2014" name="PLoS Genet.">
        <title>Analysis of the Phlebiopsis gigantea genome, transcriptome and secretome provides insight into its pioneer colonization strategies of wood.</title>
        <authorList>
            <person name="Hori C."/>
            <person name="Ishida T."/>
            <person name="Igarashi K."/>
            <person name="Samejima M."/>
            <person name="Suzuki H."/>
            <person name="Master E."/>
            <person name="Ferreira P."/>
            <person name="Ruiz-Duenas F.J."/>
            <person name="Held B."/>
            <person name="Canessa P."/>
            <person name="Larrondo L.F."/>
            <person name="Schmoll M."/>
            <person name="Druzhinina I.S."/>
            <person name="Kubicek C.P."/>
            <person name="Gaskell J.A."/>
            <person name="Kersten P."/>
            <person name="St John F."/>
            <person name="Glasner J."/>
            <person name="Sabat G."/>
            <person name="Splinter BonDurant S."/>
            <person name="Syed K."/>
            <person name="Yadav J."/>
            <person name="Mgbeahuruike A.C."/>
            <person name="Kovalchuk A."/>
            <person name="Asiegbu F.O."/>
            <person name="Lackner G."/>
            <person name="Hoffmeister D."/>
            <person name="Rencoret J."/>
            <person name="Gutierrez A."/>
            <person name="Sun H."/>
            <person name="Lindquist E."/>
            <person name="Barry K."/>
            <person name="Riley R."/>
            <person name="Grigoriev I.V."/>
            <person name="Henrissat B."/>
            <person name="Kues U."/>
            <person name="Berka R.M."/>
            <person name="Martinez A.T."/>
            <person name="Covert S.F."/>
            <person name="Blanchette R.A."/>
            <person name="Cullen D."/>
        </authorList>
    </citation>
    <scope>NUCLEOTIDE SEQUENCE [LARGE SCALE GENOMIC DNA]</scope>
    <source>
        <strain evidence="2 3">11061_1 CR5-6</strain>
    </source>
</reference>
<gene>
    <name evidence="2" type="ORF">PHLGIDRAFT_420610</name>
</gene>
<dbReference type="EMBL" id="KN840497">
    <property type="protein sequence ID" value="KIP07428.1"/>
    <property type="molecule type" value="Genomic_DNA"/>
</dbReference>
<evidence type="ECO:0000313" key="3">
    <source>
        <dbReference type="Proteomes" id="UP000053257"/>
    </source>
</evidence>
<keyword evidence="3" id="KW-1185">Reference proteome</keyword>